<reference evidence="2" key="1">
    <citation type="journal article" date="2020" name="G3 (Bethesda)">
        <title>High-Quality Assemblies for Three Invasive Social Wasps from the &lt;i&gt;Vespula&lt;/i&gt; Genus.</title>
        <authorList>
            <person name="Harrop T.W.R."/>
            <person name="Guhlin J."/>
            <person name="McLaughlin G.M."/>
            <person name="Permina E."/>
            <person name="Stockwell P."/>
            <person name="Gilligan J."/>
            <person name="Le Lec M.F."/>
            <person name="Gruber M.A.M."/>
            <person name="Quinn O."/>
            <person name="Lovegrove M."/>
            <person name="Duncan E.J."/>
            <person name="Remnant E.J."/>
            <person name="Van Eeckhoven J."/>
            <person name="Graham B."/>
            <person name="Knapp R.A."/>
            <person name="Langford K.W."/>
            <person name="Kronenberg Z."/>
            <person name="Press M.O."/>
            <person name="Eacker S.M."/>
            <person name="Wilson-Rankin E.E."/>
            <person name="Purcell J."/>
            <person name="Lester P.J."/>
            <person name="Dearden P.K."/>
        </authorList>
    </citation>
    <scope>NUCLEOTIDE SEQUENCE</scope>
    <source>
        <strain evidence="2">Linc-1</strain>
    </source>
</reference>
<evidence type="ECO:0000313" key="3">
    <source>
        <dbReference type="Proteomes" id="UP000617340"/>
    </source>
</evidence>
<feature type="compositionally biased region" description="Basic and acidic residues" evidence="1">
    <location>
        <begin position="43"/>
        <end position="63"/>
    </location>
</feature>
<organism evidence="2 3">
    <name type="scientific">Vespula germanica</name>
    <name type="common">German yellow jacket</name>
    <name type="synonym">Paravespula germanica</name>
    <dbReference type="NCBI Taxonomy" id="30212"/>
    <lineage>
        <taxon>Eukaryota</taxon>
        <taxon>Metazoa</taxon>
        <taxon>Ecdysozoa</taxon>
        <taxon>Arthropoda</taxon>
        <taxon>Hexapoda</taxon>
        <taxon>Insecta</taxon>
        <taxon>Pterygota</taxon>
        <taxon>Neoptera</taxon>
        <taxon>Endopterygota</taxon>
        <taxon>Hymenoptera</taxon>
        <taxon>Apocrita</taxon>
        <taxon>Aculeata</taxon>
        <taxon>Vespoidea</taxon>
        <taxon>Vespidae</taxon>
        <taxon>Vespinae</taxon>
        <taxon>Vespula</taxon>
    </lineage>
</organism>
<evidence type="ECO:0000313" key="2">
    <source>
        <dbReference type="EMBL" id="KAF7409992.1"/>
    </source>
</evidence>
<dbReference type="AlphaFoldDB" id="A0A834KQ25"/>
<gene>
    <name evidence="2" type="ORF">HZH68_004373</name>
</gene>
<protein>
    <submittedName>
        <fullName evidence="2">Uncharacterized protein</fullName>
    </submittedName>
</protein>
<comment type="caution">
    <text evidence="2">The sequence shown here is derived from an EMBL/GenBank/DDBJ whole genome shotgun (WGS) entry which is preliminary data.</text>
</comment>
<accession>A0A834KQ25</accession>
<keyword evidence="3" id="KW-1185">Reference proteome</keyword>
<dbReference type="Proteomes" id="UP000617340">
    <property type="component" value="Unassembled WGS sequence"/>
</dbReference>
<proteinExistence type="predicted"/>
<dbReference type="EMBL" id="JACSDZ010000003">
    <property type="protein sequence ID" value="KAF7409992.1"/>
    <property type="molecule type" value="Genomic_DNA"/>
</dbReference>
<feature type="compositionally biased region" description="Acidic residues" evidence="1">
    <location>
        <begin position="24"/>
        <end position="42"/>
    </location>
</feature>
<evidence type="ECO:0000256" key="1">
    <source>
        <dbReference type="SAM" id="MobiDB-lite"/>
    </source>
</evidence>
<sequence>MVKKAKGEERREKREKRREKDDRDDYDYDYDYDDDEEEEEEEIKDKKYPKEEAKKEECAGGSKERDVKKKVELFQVRDEDRIIKQSYSAPTEREAIREEDGWC</sequence>
<feature type="region of interest" description="Disordered" evidence="1">
    <location>
        <begin position="1"/>
        <end position="63"/>
    </location>
</feature>
<feature type="compositionally biased region" description="Basic and acidic residues" evidence="1">
    <location>
        <begin position="1"/>
        <end position="23"/>
    </location>
</feature>
<name>A0A834KQ25_VESGE</name>